<organism evidence="1 2">
    <name type="scientific">candidate division WS6 bacterium OLB21</name>
    <dbReference type="NCBI Taxonomy" id="1617427"/>
    <lineage>
        <taxon>Bacteria</taxon>
        <taxon>Candidatus Dojkabacteria</taxon>
    </lineage>
</organism>
<evidence type="ECO:0000313" key="1">
    <source>
        <dbReference type="EMBL" id="KXK09318.1"/>
    </source>
</evidence>
<evidence type="ECO:0000313" key="2">
    <source>
        <dbReference type="Proteomes" id="UP000070449"/>
    </source>
</evidence>
<sequence length="70" mass="8103">MKTTKINKAAFFDMVNNKNKFDKFIISIYREQADKSGLNTVNFLQLVTSDFYCECRKGIYKTCLLLFACG</sequence>
<dbReference type="STRING" id="1617427.UZ20_WS6002000627"/>
<gene>
    <name evidence="1" type="ORF">UZ20_WS6002000627</name>
</gene>
<protein>
    <submittedName>
        <fullName evidence="1">Uncharacterized protein</fullName>
    </submittedName>
</protein>
<dbReference type="AlphaFoldDB" id="A0A136KJ30"/>
<comment type="caution">
    <text evidence="1">The sequence shown here is derived from an EMBL/GenBank/DDBJ whole genome shotgun (WGS) entry which is preliminary data.</text>
</comment>
<dbReference type="Proteomes" id="UP000070449">
    <property type="component" value="Unassembled WGS sequence"/>
</dbReference>
<name>A0A136KJ30_9BACT</name>
<dbReference type="EMBL" id="JYPD01000019">
    <property type="protein sequence ID" value="KXK09318.1"/>
    <property type="molecule type" value="Genomic_DNA"/>
</dbReference>
<proteinExistence type="predicted"/>
<accession>A0A136KJ30</accession>
<reference evidence="1 2" key="1">
    <citation type="submission" date="2015-02" db="EMBL/GenBank/DDBJ databases">
        <title>Improved understanding of the partial-nitritation anammox process through 23 genomes representing the majority of the microbial community.</title>
        <authorList>
            <person name="Speth D.R."/>
            <person name="In T Zandt M."/>
            <person name="Guerrero Cruz S."/>
            <person name="Jetten M.S."/>
            <person name="Dutilh B.E."/>
        </authorList>
    </citation>
    <scope>NUCLEOTIDE SEQUENCE [LARGE SCALE GENOMIC DNA]</scope>
    <source>
        <strain evidence="1">OLB21</strain>
    </source>
</reference>